<dbReference type="EMBL" id="NETH01000023">
    <property type="protein sequence ID" value="RCW16930.1"/>
    <property type="molecule type" value="Genomic_DNA"/>
</dbReference>
<keyword evidence="3" id="KW-1185">Reference proteome</keyword>
<reference evidence="1 4" key="3">
    <citation type="journal article" date="2018" name="Sci. Rep.">
        <title>Network-guided genomic and metagenomic analysis of the faecal microbiota of the critically endangered kakapo.</title>
        <authorList>
            <person name="Waite D.W."/>
            <person name="Dsouza M."/>
            <person name="Sekiguchi Y."/>
            <person name="Hugenholtz P."/>
            <person name="Taylor M.W."/>
        </authorList>
    </citation>
    <scope>NUCLEOTIDE SEQUENCE [LARGE SCALE GENOMIC DNA]</scope>
    <source>
        <strain evidence="1 4">BI02</strain>
    </source>
</reference>
<evidence type="ECO:0000313" key="3">
    <source>
        <dbReference type="Proteomes" id="UP000183629"/>
    </source>
</evidence>
<gene>
    <name evidence="1" type="ORF">CAC02_05950</name>
    <name evidence="2" type="ORF">SAMN05660328_104109</name>
</gene>
<evidence type="ECO:0000313" key="2">
    <source>
        <dbReference type="EMBL" id="SFU69342.1"/>
    </source>
</evidence>
<dbReference type="RefSeq" id="WP_074581966.1">
    <property type="nucleotide sequence ID" value="NZ_FNFJ01000004.1"/>
</dbReference>
<protein>
    <submittedName>
        <fullName evidence="1">DUF3173 domain-containing protein</fullName>
    </submittedName>
</protein>
<evidence type="ECO:0000313" key="1">
    <source>
        <dbReference type="EMBL" id="RCW16930.1"/>
    </source>
</evidence>
<dbReference type="InterPro" id="IPR021512">
    <property type="entry name" value="DUF3173"/>
</dbReference>
<name>A0A1I7I8P8_9STRE</name>
<dbReference type="Proteomes" id="UP000183629">
    <property type="component" value="Unassembled WGS sequence"/>
</dbReference>
<organism evidence="2 3">
    <name type="scientific">Streptococcus gallolyticus</name>
    <dbReference type="NCBI Taxonomy" id="315405"/>
    <lineage>
        <taxon>Bacteria</taxon>
        <taxon>Bacillati</taxon>
        <taxon>Bacillota</taxon>
        <taxon>Bacilli</taxon>
        <taxon>Lactobacillales</taxon>
        <taxon>Streptococcaceae</taxon>
        <taxon>Streptococcus</taxon>
    </lineage>
</organism>
<dbReference type="Proteomes" id="UP000253215">
    <property type="component" value="Unassembled WGS sequence"/>
</dbReference>
<reference evidence="3" key="2">
    <citation type="submission" date="2016-10" db="EMBL/GenBank/DDBJ databases">
        <authorList>
            <person name="Varghese N."/>
            <person name="Submissions S."/>
        </authorList>
    </citation>
    <scope>NUCLEOTIDE SEQUENCE [LARGE SCALE GENOMIC DNA]</scope>
    <source>
        <strain evidence="3">LMG 15572</strain>
    </source>
</reference>
<sequence length="62" mass="6996">MKNSATISNKDLVELGYRQATANAIIHQARELLVSRGYSFYERKRLMVVPKSVVAEVLGMEL</sequence>
<dbReference type="Pfam" id="PF11372">
    <property type="entry name" value="DUF3173"/>
    <property type="match status" value="1"/>
</dbReference>
<proteinExistence type="predicted"/>
<dbReference type="AlphaFoldDB" id="A0A1I7I8P8"/>
<reference evidence="2" key="1">
    <citation type="submission" date="2016-10" db="EMBL/GenBank/DDBJ databases">
        <authorList>
            <person name="de Groot N.N."/>
        </authorList>
    </citation>
    <scope>NUCLEOTIDE SEQUENCE [LARGE SCALE GENOMIC DNA]</scope>
    <source>
        <strain evidence="2">LMG 15572</strain>
    </source>
</reference>
<evidence type="ECO:0000313" key="4">
    <source>
        <dbReference type="Proteomes" id="UP000253215"/>
    </source>
</evidence>
<dbReference type="EMBL" id="FPBN01000004">
    <property type="protein sequence ID" value="SFU69342.1"/>
    <property type="molecule type" value="Genomic_DNA"/>
</dbReference>
<accession>A0A1I7I8P8</accession>